<gene>
    <name evidence="2" type="ORF">CEXT_224911</name>
</gene>
<feature type="region of interest" description="Disordered" evidence="1">
    <location>
        <begin position="60"/>
        <end position="80"/>
    </location>
</feature>
<dbReference type="EMBL" id="BPLR01001104">
    <property type="protein sequence ID" value="GIZ00030.1"/>
    <property type="molecule type" value="Genomic_DNA"/>
</dbReference>
<proteinExistence type="predicted"/>
<organism evidence="2 3">
    <name type="scientific">Caerostris extrusa</name>
    <name type="common">Bark spider</name>
    <name type="synonym">Caerostris bankana</name>
    <dbReference type="NCBI Taxonomy" id="172846"/>
    <lineage>
        <taxon>Eukaryota</taxon>
        <taxon>Metazoa</taxon>
        <taxon>Ecdysozoa</taxon>
        <taxon>Arthropoda</taxon>
        <taxon>Chelicerata</taxon>
        <taxon>Arachnida</taxon>
        <taxon>Araneae</taxon>
        <taxon>Araneomorphae</taxon>
        <taxon>Entelegynae</taxon>
        <taxon>Araneoidea</taxon>
        <taxon>Araneidae</taxon>
        <taxon>Caerostris</taxon>
    </lineage>
</organism>
<evidence type="ECO:0000313" key="3">
    <source>
        <dbReference type="Proteomes" id="UP001054945"/>
    </source>
</evidence>
<feature type="compositionally biased region" description="Basic and acidic residues" evidence="1">
    <location>
        <begin position="65"/>
        <end position="80"/>
    </location>
</feature>
<dbReference type="AlphaFoldDB" id="A0AAV4XZ36"/>
<dbReference type="Proteomes" id="UP001054945">
    <property type="component" value="Unassembled WGS sequence"/>
</dbReference>
<comment type="caution">
    <text evidence="2">The sequence shown here is derived from an EMBL/GenBank/DDBJ whole genome shotgun (WGS) entry which is preliminary data.</text>
</comment>
<sequence length="184" mass="21786">MEIIKMFANKYWTDTEYFEETKEIDKNLEQAISSLIWVSPTLRSEKKGNIRIKIPNKCEDDDDDVHTSKENPHSDSKKSDNIKSYAKELDNFEDDIQDTLILMSHLLTMSLFPTLIQKIFVMKSPYKRKQRHNLNAFHNILFYRLVLHLTIFSKKMMNSEKLILKISIAKRKEETVSEKDNNNK</sequence>
<reference evidence="2 3" key="1">
    <citation type="submission" date="2021-06" db="EMBL/GenBank/DDBJ databases">
        <title>Caerostris extrusa draft genome.</title>
        <authorList>
            <person name="Kono N."/>
            <person name="Arakawa K."/>
        </authorList>
    </citation>
    <scope>NUCLEOTIDE SEQUENCE [LARGE SCALE GENOMIC DNA]</scope>
</reference>
<accession>A0AAV4XZ36</accession>
<evidence type="ECO:0000313" key="2">
    <source>
        <dbReference type="EMBL" id="GIZ00030.1"/>
    </source>
</evidence>
<protein>
    <submittedName>
        <fullName evidence="2">Uncharacterized protein</fullName>
    </submittedName>
</protein>
<name>A0AAV4XZ36_CAEEX</name>
<evidence type="ECO:0000256" key="1">
    <source>
        <dbReference type="SAM" id="MobiDB-lite"/>
    </source>
</evidence>
<keyword evidence="3" id="KW-1185">Reference proteome</keyword>